<dbReference type="FunCoup" id="A0A5R8Q7S5">
    <property type="interactions" value="21"/>
</dbReference>
<evidence type="ECO:0000313" key="2">
    <source>
        <dbReference type="EMBL" id="TLG71520.1"/>
    </source>
</evidence>
<dbReference type="InParanoid" id="A0A5R8Q7S5"/>
<accession>A0A5R8Q7S5</accession>
<gene>
    <name evidence="2" type="ORF">FEZ08_10520</name>
</gene>
<dbReference type="CDD" id="cd06553">
    <property type="entry name" value="ASCH_Ef3133_like"/>
    <property type="match status" value="1"/>
</dbReference>
<dbReference type="SMART" id="SM01022">
    <property type="entry name" value="ASCH"/>
    <property type="match status" value="1"/>
</dbReference>
<comment type="caution">
    <text evidence="2">The sequence shown here is derived from an EMBL/GenBank/DDBJ whole genome shotgun (WGS) entry which is preliminary data.</text>
</comment>
<feature type="domain" description="ASCH" evidence="1">
    <location>
        <begin position="27"/>
        <end position="149"/>
    </location>
</feature>
<dbReference type="OrthoDB" id="9807542at2"/>
<dbReference type="PANTHER" id="PTHR39203">
    <property type="entry name" value="CYTOPLASMIC PROTEIN-RELATED"/>
    <property type="match status" value="1"/>
</dbReference>
<keyword evidence="3" id="KW-1185">Reference proteome</keyword>
<dbReference type="Gene3D" id="3.10.400.10">
    <property type="entry name" value="Sulfate adenylyltransferase"/>
    <property type="match status" value="1"/>
</dbReference>
<evidence type="ECO:0000313" key="3">
    <source>
        <dbReference type="Proteomes" id="UP000306912"/>
    </source>
</evidence>
<dbReference type="Pfam" id="PF04266">
    <property type="entry name" value="ASCH"/>
    <property type="match status" value="1"/>
</dbReference>
<dbReference type="RefSeq" id="WP_138192150.1">
    <property type="nucleotide sequence ID" value="NZ_VBWP01000011.1"/>
</dbReference>
<dbReference type="InterPro" id="IPR009326">
    <property type="entry name" value="DUF984"/>
</dbReference>
<organism evidence="2 3">
    <name type="scientific">Culicoidibacter larvae</name>
    <dbReference type="NCBI Taxonomy" id="2579976"/>
    <lineage>
        <taxon>Bacteria</taxon>
        <taxon>Bacillati</taxon>
        <taxon>Bacillota</taxon>
        <taxon>Culicoidibacteria</taxon>
        <taxon>Culicoidibacterales</taxon>
        <taxon>Culicoidibacteraceae</taxon>
        <taxon>Culicoidibacter</taxon>
    </lineage>
</organism>
<dbReference type="Proteomes" id="UP000306912">
    <property type="component" value="Unassembled WGS sequence"/>
</dbReference>
<protein>
    <submittedName>
        <fullName evidence="2">ASCH domain-containing protein</fullName>
    </submittedName>
</protein>
<name>A0A5R8Q7S5_9FIRM</name>
<dbReference type="PANTHER" id="PTHR39203:SF1">
    <property type="entry name" value="CYTOPLASMIC PROTEIN"/>
    <property type="match status" value="1"/>
</dbReference>
<dbReference type="AlphaFoldDB" id="A0A5R8Q7S5"/>
<dbReference type="SUPFAM" id="SSF88697">
    <property type="entry name" value="PUA domain-like"/>
    <property type="match status" value="1"/>
</dbReference>
<dbReference type="InterPro" id="IPR015947">
    <property type="entry name" value="PUA-like_sf"/>
</dbReference>
<dbReference type="EMBL" id="VBWP01000011">
    <property type="protein sequence ID" value="TLG71520.1"/>
    <property type="molecule type" value="Genomic_DNA"/>
</dbReference>
<reference evidence="2 3" key="1">
    <citation type="submission" date="2019-05" db="EMBL/GenBank/DDBJ databases">
        <title>Culicoidintestinum kansasii gen. nov., sp. nov. from the gastrointestinal tract of the biting midge, Culicoides sonorensis.</title>
        <authorList>
            <person name="Neupane S."/>
            <person name="Ghosh A."/>
            <person name="Gunther S."/>
            <person name="Martin K."/>
            <person name="Zurek L."/>
        </authorList>
    </citation>
    <scope>NUCLEOTIDE SEQUENCE [LARGE SCALE GENOMIC DNA]</scope>
    <source>
        <strain evidence="2 3">CS-1</strain>
    </source>
</reference>
<dbReference type="PIRSF" id="PIRSF021320">
    <property type="entry name" value="DUF984"/>
    <property type="match status" value="1"/>
</dbReference>
<proteinExistence type="predicted"/>
<dbReference type="InterPro" id="IPR007374">
    <property type="entry name" value="ASCH_domain"/>
</dbReference>
<sequence>MERIEQYWQQFLHETDRSADTKYLESFYFGSNEQSANNLLQLVLSGKKKATCSSLAYFEAIGEEVPKPGDFSIITDWAGTPFCVIQTKQVALMAFKDMTFDICKREGEDEHLESWQSNHIYFFTEEGKQYGYEFSWDMEVVFEDFEVVYTEESMYDIDNARL</sequence>
<evidence type="ECO:0000259" key="1">
    <source>
        <dbReference type="SMART" id="SM01022"/>
    </source>
</evidence>